<dbReference type="SUPFAM" id="SSF63380">
    <property type="entry name" value="Riboflavin synthase domain-like"/>
    <property type="match status" value="2"/>
</dbReference>
<dbReference type="EMBL" id="LDJR01000057">
    <property type="protein sequence ID" value="OAK68142.1"/>
    <property type="molecule type" value="Genomic_DNA"/>
</dbReference>
<dbReference type="STRING" id="217031.ABB05_16400"/>
<dbReference type="NCBIfam" id="NF006767">
    <property type="entry name" value="PRK09289.1"/>
    <property type="match status" value="1"/>
</dbReference>
<evidence type="ECO:0000256" key="5">
    <source>
        <dbReference type="ARBA" id="ARBA00012827"/>
    </source>
</evidence>
<keyword evidence="7" id="KW-0686">Riboflavin biosynthesis</keyword>
<dbReference type="InterPro" id="IPR023366">
    <property type="entry name" value="ATP_synth_asu-like_sf"/>
</dbReference>
<dbReference type="GO" id="GO:0009231">
    <property type="term" value="P:riboflavin biosynthetic process"/>
    <property type="evidence" value="ECO:0007669"/>
    <property type="project" value="UniProtKB-KW"/>
</dbReference>
<feature type="repeat" description="Lumazine-binding" evidence="11">
    <location>
        <begin position="97"/>
        <end position="193"/>
    </location>
</feature>
<comment type="pathway">
    <text evidence="3">Cofactor biosynthesis; riboflavin biosynthesis; riboflavin from 2-hydroxy-3-oxobutyl phosphate and 5-amino-6-(D-ribitylamino)uracil: step 2/2.</text>
</comment>
<comment type="function">
    <text evidence="2">Catalyzes the dismutation of two molecules of 6,7-dimethyl-8-ribityllumazine, resulting in the formation of riboflavin and 5-amino-6-(D-ribitylamino)uracil.</text>
</comment>
<dbReference type="Proteomes" id="UP000077881">
    <property type="component" value="Unassembled WGS sequence"/>
</dbReference>
<evidence type="ECO:0000256" key="2">
    <source>
        <dbReference type="ARBA" id="ARBA00002803"/>
    </source>
</evidence>
<evidence type="ECO:0000313" key="14">
    <source>
        <dbReference type="Proteomes" id="UP000077881"/>
    </source>
</evidence>
<protein>
    <recommendedName>
        <fullName evidence="6 10">Riboflavin synthase</fullName>
        <ecNumber evidence="5 10">2.5.1.9</ecNumber>
    </recommendedName>
</protein>
<accession>A0A177ZJM6</accession>
<dbReference type="EC" id="2.5.1.9" evidence="5 10"/>
<evidence type="ECO:0000256" key="7">
    <source>
        <dbReference type="ARBA" id="ARBA00022619"/>
    </source>
</evidence>
<feature type="domain" description="Lumazine-binding" evidence="12">
    <location>
        <begin position="97"/>
        <end position="193"/>
    </location>
</feature>
<evidence type="ECO:0000256" key="10">
    <source>
        <dbReference type="NCBIfam" id="TIGR00187"/>
    </source>
</evidence>
<comment type="catalytic activity">
    <reaction evidence="1">
        <text>2 6,7-dimethyl-8-(1-D-ribityl)lumazine + H(+) = 5-amino-6-(D-ribitylamino)uracil + riboflavin</text>
        <dbReference type="Rhea" id="RHEA:20772"/>
        <dbReference type="ChEBI" id="CHEBI:15378"/>
        <dbReference type="ChEBI" id="CHEBI:15934"/>
        <dbReference type="ChEBI" id="CHEBI:57986"/>
        <dbReference type="ChEBI" id="CHEBI:58201"/>
        <dbReference type="EC" id="2.5.1.9"/>
    </reaction>
</comment>
<dbReference type="InterPro" id="IPR026017">
    <property type="entry name" value="Lumazine-bd_dom"/>
</dbReference>
<reference evidence="13 14" key="1">
    <citation type="submission" date="2015-05" db="EMBL/GenBank/DDBJ databases">
        <title>Comparison of genome.</title>
        <authorList>
            <person name="Zheng Z."/>
            <person name="Sun M."/>
        </authorList>
    </citation>
    <scope>NUCLEOTIDE SEQUENCE [LARGE SCALE GENOMIC DNA]</scope>
    <source>
        <strain evidence="13 14">G25-74</strain>
    </source>
</reference>
<dbReference type="Pfam" id="PF00677">
    <property type="entry name" value="Lum_binding"/>
    <property type="match status" value="2"/>
</dbReference>
<dbReference type="InterPro" id="IPR017938">
    <property type="entry name" value="Riboflavin_synthase-like_b-brl"/>
</dbReference>
<proteinExistence type="predicted"/>
<dbReference type="NCBIfam" id="NF009566">
    <property type="entry name" value="PRK13020.1"/>
    <property type="match status" value="1"/>
</dbReference>
<evidence type="ECO:0000256" key="8">
    <source>
        <dbReference type="ARBA" id="ARBA00022679"/>
    </source>
</evidence>
<dbReference type="NCBIfam" id="TIGR00187">
    <property type="entry name" value="ribE"/>
    <property type="match status" value="1"/>
</dbReference>
<dbReference type="FunFam" id="2.40.30.20:FF:000004">
    <property type="entry name" value="Riboflavin synthase, alpha subunit"/>
    <property type="match status" value="1"/>
</dbReference>
<dbReference type="PANTHER" id="PTHR21098">
    <property type="entry name" value="RIBOFLAVIN SYNTHASE ALPHA CHAIN"/>
    <property type="match status" value="1"/>
</dbReference>
<dbReference type="PIRSF" id="PIRSF000498">
    <property type="entry name" value="Riboflavin_syn_A"/>
    <property type="match status" value="1"/>
</dbReference>
<evidence type="ECO:0000256" key="11">
    <source>
        <dbReference type="PROSITE-ProRule" id="PRU00524"/>
    </source>
</evidence>
<evidence type="ECO:0000313" key="13">
    <source>
        <dbReference type="EMBL" id="OAK68142.1"/>
    </source>
</evidence>
<evidence type="ECO:0000256" key="3">
    <source>
        <dbReference type="ARBA" id="ARBA00004887"/>
    </source>
</evidence>
<keyword evidence="14" id="KW-1185">Reference proteome</keyword>
<sequence length="214" mass="23911">MFTGIIEEIGTIAHIQARPQSLKLEITAHTILQDIELGHSIAVNGVCLTVTHFSSDHFSVDVMPETFHTTSLQRLKTGSDVHLERALSLQDRLGGHFVTGHVDGLAVVHSKYEVENALYMTLRVPDEWKRYLLPKGSIALDGTSLTIFKVEDNQVTISLIPHTQEKTVLANKEIGDVINLECDVLGKYVEQMVFQAKGKQQSLTKDFLQRNGFF</sequence>
<evidence type="ECO:0000256" key="9">
    <source>
        <dbReference type="ARBA" id="ARBA00022737"/>
    </source>
</evidence>
<dbReference type="InterPro" id="IPR001783">
    <property type="entry name" value="Lumazine-bd"/>
</dbReference>
<comment type="subunit">
    <text evidence="4">Homotrimer.</text>
</comment>
<name>A0A177ZJM6_9BACI</name>
<dbReference type="RefSeq" id="WP_064468544.1">
    <property type="nucleotide sequence ID" value="NZ_LDJR01000057.1"/>
</dbReference>
<dbReference type="FunFam" id="2.40.30.20:FF:000003">
    <property type="entry name" value="Riboflavin synthase, alpha subunit"/>
    <property type="match status" value="1"/>
</dbReference>
<feature type="repeat" description="Lumazine-binding" evidence="11">
    <location>
        <begin position="1"/>
        <end position="96"/>
    </location>
</feature>
<dbReference type="OrthoDB" id="9788537at2"/>
<dbReference type="GO" id="GO:0004746">
    <property type="term" value="F:riboflavin synthase activity"/>
    <property type="evidence" value="ECO:0007669"/>
    <property type="project" value="UniProtKB-UniRule"/>
</dbReference>
<dbReference type="Gene3D" id="2.40.30.20">
    <property type="match status" value="2"/>
</dbReference>
<keyword evidence="8" id="KW-0808">Transferase</keyword>
<dbReference type="PANTHER" id="PTHR21098:SF12">
    <property type="entry name" value="RIBOFLAVIN SYNTHASE"/>
    <property type="match status" value="1"/>
</dbReference>
<dbReference type="CDD" id="cd00402">
    <property type="entry name" value="Riboflavin_synthase_like"/>
    <property type="match status" value="1"/>
</dbReference>
<evidence type="ECO:0000256" key="1">
    <source>
        <dbReference type="ARBA" id="ARBA00000968"/>
    </source>
</evidence>
<dbReference type="PATRIC" id="fig|217031.6.peg.3546"/>
<evidence type="ECO:0000256" key="4">
    <source>
        <dbReference type="ARBA" id="ARBA00011233"/>
    </source>
</evidence>
<comment type="caution">
    <text evidence="13">The sequence shown here is derived from an EMBL/GenBank/DDBJ whole genome shotgun (WGS) entry which is preliminary data.</text>
</comment>
<keyword evidence="9" id="KW-0677">Repeat</keyword>
<dbReference type="AlphaFoldDB" id="A0A177ZJM6"/>
<evidence type="ECO:0000256" key="6">
    <source>
        <dbReference type="ARBA" id="ARBA00013950"/>
    </source>
</evidence>
<organism evidence="13 14">
    <name type="scientific">Lederbergia galactosidilytica</name>
    <dbReference type="NCBI Taxonomy" id="217031"/>
    <lineage>
        <taxon>Bacteria</taxon>
        <taxon>Bacillati</taxon>
        <taxon>Bacillota</taxon>
        <taxon>Bacilli</taxon>
        <taxon>Bacillales</taxon>
        <taxon>Bacillaceae</taxon>
        <taxon>Lederbergia</taxon>
    </lineage>
</organism>
<gene>
    <name evidence="13" type="ORF">ABB05_16400</name>
</gene>
<dbReference type="PROSITE" id="PS51177">
    <property type="entry name" value="LUMAZINE_BIND"/>
    <property type="match status" value="2"/>
</dbReference>
<feature type="domain" description="Lumazine-binding" evidence="12">
    <location>
        <begin position="1"/>
        <end position="96"/>
    </location>
</feature>
<evidence type="ECO:0000259" key="12">
    <source>
        <dbReference type="PROSITE" id="PS51177"/>
    </source>
</evidence>